<evidence type="ECO:0000259" key="2">
    <source>
        <dbReference type="Pfam" id="PF00296"/>
    </source>
</evidence>
<dbReference type="PANTHER" id="PTHR43244">
    <property type="match status" value="1"/>
</dbReference>
<dbReference type="SUPFAM" id="SSF51679">
    <property type="entry name" value="Bacterial luciferase-like"/>
    <property type="match status" value="1"/>
</dbReference>
<dbReference type="GO" id="GO:0016705">
    <property type="term" value="F:oxidoreductase activity, acting on paired donors, with incorporation or reduction of molecular oxygen"/>
    <property type="evidence" value="ECO:0007669"/>
    <property type="project" value="InterPro"/>
</dbReference>
<dbReference type="InterPro" id="IPR050564">
    <property type="entry name" value="F420-G6PD/mer"/>
</dbReference>
<dbReference type="Gene3D" id="3.20.20.30">
    <property type="entry name" value="Luciferase-like domain"/>
    <property type="match status" value="1"/>
</dbReference>
<dbReference type="PANTHER" id="PTHR43244:SF1">
    <property type="entry name" value="5,10-METHYLENETETRAHYDROMETHANOPTERIN REDUCTASE"/>
    <property type="match status" value="1"/>
</dbReference>
<comment type="caution">
    <text evidence="3">The sequence shown here is derived from an EMBL/GenBank/DDBJ whole genome shotgun (WGS) entry which is preliminary data.</text>
</comment>
<evidence type="ECO:0000256" key="1">
    <source>
        <dbReference type="ARBA" id="ARBA00023002"/>
    </source>
</evidence>
<dbReference type="InterPro" id="IPR022402">
    <property type="entry name" value="F420_OxRdatse_MSMEG3544_pred"/>
</dbReference>
<dbReference type="InterPro" id="IPR011251">
    <property type="entry name" value="Luciferase-like_dom"/>
</dbReference>
<dbReference type="RefSeq" id="WP_235053531.1">
    <property type="nucleotide sequence ID" value="NZ_JAKFHA010000010.1"/>
</dbReference>
<dbReference type="AlphaFoldDB" id="A0AA41Q1M8"/>
<reference evidence="3" key="1">
    <citation type="submission" date="2022-01" db="EMBL/GenBank/DDBJ databases">
        <title>Genome-Based Taxonomic Classification of the Phylum Actinobacteria.</title>
        <authorList>
            <person name="Gao Y."/>
        </authorList>
    </citation>
    <scope>NUCLEOTIDE SEQUENCE</scope>
    <source>
        <strain evidence="3">KLBMP 8922</strain>
    </source>
</reference>
<name>A0AA41Q1M8_9ACTN</name>
<evidence type="ECO:0000313" key="3">
    <source>
        <dbReference type="EMBL" id="MCF2529295.1"/>
    </source>
</evidence>
<accession>A0AA41Q1M8</accession>
<protein>
    <submittedName>
        <fullName evidence="3">TIGR03854 family LLM class F420-dependent oxidoreductase</fullName>
    </submittedName>
</protein>
<feature type="domain" description="Luciferase-like" evidence="2">
    <location>
        <begin position="24"/>
        <end position="233"/>
    </location>
</feature>
<sequence>MKIRIGVGLGPRAADDEMSFGGLVDWCEKLGVDSLWLPDSVTSDLPDPHVGMAFAAGRTARLKLGTGVSVLPGRNPVAVAKELATLADLAPGRILPAFGVQHARAFERPLFPVPGRRGEVFDEALALVRRLLDETDVTFEGAHFRCAGITVRPRPGRRLDLWLGGSGPAALRRIGRLADGWLAAGVTPAEAARGRTAIEAAAAEAGRIVEDDHYGLSLPVAFGDYPAALLGALRERAPEADPADLVPVGWAAARRMIRACVDGGISKFVVRPATPPVSWAAFLDEFAQELGPLET</sequence>
<gene>
    <name evidence="3" type="ORF">LZ495_19040</name>
</gene>
<dbReference type="NCBIfam" id="TIGR03854">
    <property type="entry name" value="F420_MSMEG_3544"/>
    <property type="match status" value="1"/>
</dbReference>
<dbReference type="Pfam" id="PF00296">
    <property type="entry name" value="Bac_luciferase"/>
    <property type="match status" value="1"/>
</dbReference>
<organism evidence="3 4">
    <name type="scientific">Yinghuangia soli</name>
    <dbReference type="NCBI Taxonomy" id="2908204"/>
    <lineage>
        <taxon>Bacteria</taxon>
        <taxon>Bacillati</taxon>
        <taxon>Actinomycetota</taxon>
        <taxon>Actinomycetes</taxon>
        <taxon>Kitasatosporales</taxon>
        <taxon>Streptomycetaceae</taxon>
        <taxon>Yinghuangia</taxon>
    </lineage>
</organism>
<proteinExistence type="predicted"/>
<dbReference type="EMBL" id="JAKFHA010000010">
    <property type="protein sequence ID" value="MCF2529295.1"/>
    <property type="molecule type" value="Genomic_DNA"/>
</dbReference>
<keyword evidence="1" id="KW-0560">Oxidoreductase</keyword>
<keyword evidence="4" id="KW-1185">Reference proteome</keyword>
<dbReference type="InterPro" id="IPR036661">
    <property type="entry name" value="Luciferase-like_sf"/>
</dbReference>
<evidence type="ECO:0000313" key="4">
    <source>
        <dbReference type="Proteomes" id="UP001165378"/>
    </source>
</evidence>
<dbReference type="Proteomes" id="UP001165378">
    <property type="component" value="Unassembled WGS sequence"/>
</dbReference>